<dbReference type="PANTHER" id="PTHR10472:SF1">
    <property type="entry name" value="D-AMINOACYL-TRNA DEACYLASE 2"/>
    <property type="match status" value="1"/>
</dbReference>
<evidence type="ECO:0000256" key="1">
    <source>
        <dbReference type="ARBA" id="ARBA00004496"/>
    </source>
</evidence>
<evidence type="ECO:0000256" key="6">
    <source>
        <dbReference type="ARBA" id="ARBA00047676"/>
    </source>
</evidence>
<proteinExistence type="predicted"/>
<organism evidence="8 9">
    <name type="scientific">Pomacea canaliculata</name>
    <name type="common">Golden apple snail</name>
    <dbReference type="NCBI Taxonomy" id="400727"/>
    <lineage>
        <taxon>Eukaryota</taxon>
        <taxon>Metazoa</taxon>
        <taxon>Spiralia</taxon>
        <taxon>Lophotrochozoa</taxon>
        <taxon>Mollusca</taxon>
        <taxon>Gastropoda</taxon>
        <taxon>Caenogastropoda</taxon>
        <taxon>Architaenioglossa</taxon>
        <taxon>Ampullarioidea</taxon>
        <taxon>Ampullariidae</taxon>
        <taxon>Pomacea</taxon>
    </lineage>
</organism>
<keyword evidence="4" id="KW-0963">Cytoplasm</keyword>
<dbReference type="PANTHER" id="PTHR10472">
    <property type="entry name" value="D-TYROSYL-TRNA TYR DEACYLASE"/>
    <property type="match status" value="1"/>
</dbReference>
<comment type="catalytic activity">
    <reaction evidence="7">
        <text>a D-aminoacyl-tRNA + H2O = a tRNA + a D-alpha-amino acid + H(+)</text>
        <dbReference type="Rhea" id="RHEA:13953"/>
        <dbReference type="Rhea" id="RHEA-COMP:10123"/>
        <dbReference type="Rhea" id="RHEA-COMP:10124"/>
        <dbReference type="ChEBI" id="CHEBI:15377"/>
        <dbReference type="ChEBI" id="CHEBI:15378"/>
        <dbReference type="ChEBI" id="CHEBI:59871"/>
        <dbReference type="ChEBI" id="CHEBI:78442"/>
        <dbReference type="ChEBI" id="CHEBI:79333"/>
        <dbReference type="EC" id="3.1.1.96"/>
    </reaction>
</comment>
<comment type="subunit">
    <text evidence="2">Homodimer.</text>
</comment>
<evidence type="ECO:0000256" key="4">
    <source>
        <dbReference type="ARBA" id="ARBA00022490"/>
    </source>
</evidence>
<evidence type="ECO:0000313" key="9">
    <source>
        <dbReference type="Proteomes" id="UP000245119"/>
    </source>
</evidence>
<dbReference type="InterPro" id="IPR003732">
    <property type="entry name" value="Daa-tRNA_deacyls_DTD"/>
</dbReference>
<dbReference type="Pfam" id="PF02580">
    <property type="entry name" value="Tyr_Deacylase"/>
    <property type="match status" value="1"/>
</dbReference>
<evidence type="ECO:0000256" key="7">
    <source>
        <dbReference type="ARBA" id="ARBA00048018"/>
    </source>
</evidence>
<dbReference type="SUPFAM" id="SSF69500">
    <property type="entry name" value="DTD-like"/>
    <property type="match status" value="1"/>
</dbReference>
<dbReference type="STRING" id="400727.A0A2T7NZC5"/>
<dbReference type="OrthoDB" id="275783at2759"/>
<dbReference type="InterPro" id="IPR023509">
    <property type="entry name" value="DTD-like_sf"/>
</dbReference>
<name>A0A2T7NZC5_POMCA</name>
<dbReference type="Proteomes" id="UP000245119">
    <property type="component" value="Linkage Group LG8"/>
</dbReference>
<keyword evidence="5" id="KW-0378">Hydrolase</keyword>
<comment type="caution">
    <text evidence="8">The sequence shown here is derived from an EMBL/GenBank/DDBJ whole genome shotgun (WGS) entry which is preliminary data.</text>
</comment>
<comment type="catalytic activity">
    <reaction evidence="6">
        <text>glycyl-tRNA(Ala) + H2O = tRNA(Ala) + glycine + H(+)</text>
        <dbReference type="Rhea" id="RHEA:53744"/>
        <dbReference type="Rhea" id="RHEA-COMP:9657"/>
        <dbReference type="Rhea" id="RHEA-COMP:13640"/>
        <dbReference type="ChEBI" id="CHEBI:15377"/>
        <dbReference type="ChEBI" id="CHEBI:15378"/>
        <dbReference type="ChEBI" id="CHEBI:57305"/>
        <dbReference type="ChEBI" id="CHEBI:78442"/>
        <dbReference type="ChEBI" id="CHEBI:78522"/>
        <dbReference type="EC" id="3.1.1.96"/>
    </reaction>
</comment>
<evidence type="ECO:0000256" key="3">
    <source>
        <dbReference type="ARBA" id="ARBA00013056"/>
    </source>
</evidence>
<dbReference type="OMA" id="QQCLHAK"/>
<dbReference type="GO" id="GO:0051500">
    <property type="term" value="F:D-tyrosyl-tRNA(Tyr) deacylase activity"/>
    <property type="evidence" value="ECO:0007669"/>
    <property type="project" value="TreeGrafter"/>
</dbReference>
<gene>
    <name evidence="8" type="ORF">C0Q70_14202</name>
</gene>
<comment type="subcellular location">
    <subcellularLocation>
        <location evidence="1">Cytoplasm</location>
    </subcellularLocation>
</comment>
<accession>A0A2T7NZC5</accession>
<dbReference type="AlphaFoldDB" id="A0A2T7NZC5"/>
<dbReference type="EMBL" id="PZQS01000008">
    <property type="protein sequence ID" value="PVD26525.1"/>
    <property type="molecule type" value="Genomic_DNA"/>
</dbReference>
<evidence type="ECO:0000256" key="2">
    <source>
        <dbReference type="ARBA" id="ARBA00011738"/>
    </source>
</evidence>
<protein>
    <recommendedName>
        <fullName evidence="3">D-aminoacyl-tRNA deacylase</fullName>
        <ecNumber evidence="3">3.1.1.96</ecNumber>
    </recommendedName>
</protein>
<evidence type="ECO:0000256" key="5">
    <source>
        <dbReference type="ARBA" id="ARBA00022801"/>
    </source>
</evidence>
<reference evidence="8 9" key="1">
    <citation type="submission" date="2018-04" db="EMBL/GenBank/DDBJ databases">
        <title>The genome of golden apple snail Pomacea canaliculata provides insight into stress tolerance and invasive adaptation.</title>
        <authorList>
            <person name="Liu C."/>
            <person name="Liu B."/>
            <person name="Ren Y."/>
            <person name="Zhang Y."/>
            <person name="Wang H."/>
            <person name="Li S."/>
            <person name="Jiang F."/>
            <person name="Yin L."/>
            <person name="Zhang G."/>
            <person name="Qian W."/>
            <person name="Fan W."/>
        </authorList>
    </citation>
    <scope>NUCLEOTIDE SEQUENCE [LARGE SCALE GENOMIC DNA]</scope>
    <source>
        <strain evidence="8">SZHN2017</strain>
        <tissue evidence="8">Muscle</tissue>
    </source>
</reference>
<sequence>MEATAQTDSLVEQGVSATKVMVMEQPGEGPRVRMVLQQCMGAQLMVQPPDEGSPPQFVEIRRGLIIYICFLRGATKTLTEKMARTALTVRLSESDDGKLVSVLDLPGDVLIIPQATLGGTIKGKVMQYHKNIAKEEGLQLYSEFVSIFRKTYERNDKCQTTGTVVRYGTYGNRQVFSCQTNGPYTHLIEM</sequence>
<keyword evidence="9" id="KW-1185">Reference proteome</keyword>
<dbReference type="GO" id="GO:0005737">
    <property type="term" value="C:cytoplasm"/>
    <property type="evidence" value="ECO:0007669"/>
    <property type="project" value="UniProtKB-SubCell"/>
</dbReference>
<dbReference type="Gene3D" id="3.50.80.10">
    <property type="entry name" value="D-tyrosyl-tRNA(Tyr) deacylase"/>
    <property type="match status" value="1"/>
</dbReference>
<dbReference type="EC" id="3.1.1.96" evidence="3"/>
<evidence type="ECO:0000313" key="8">
    <source>
        <dbReference type="EMBL" id="PVD26525.1"/>
    </source>
</evidence>